<name>A0A673GJN9_9TELE</name>
<reference evidence="5" key="2">
    <citation type="submission" date="2025-09" db="UniProtKB">
        <authorList>
            <consortium name="Ensembl"/>
        </authorList>
    </citation>
    <scope>IDENTIFICATION</scope>
</reference>
<keyword evidence="3" id="KW-0106">Calcium</keyword>
<dbReference type="PANTHER" id="PTHR10827">
    <property type="entry name" value="RETICULOCALBIN"/>
    <property type="match status" value="1"/>
</dbReference>
<dbReference type="Proteomes" id="UP000472270">
    <property type="component" value="Unassembled WGS sequence"/>
</dbReference>
<dbReference type="PANTHER" id="PTHR10827:SF78">
    <property type="entry name" value="RETICULOCALBIN-2"/>
    <property type="match status" value="1"/>
</dbReference>
<dbReference type="PROSITE" id="PS00018">
    <property type="entry name" value="EF_HAND_1"/>
    <property type="match status" value="2"/>
</dbReference>
<evidence type="ECO:0000313" key="5">
    <source>
        <dbReference type="Ensembl" id="ENSSRHP00000013022.1"/>
    </source>
</evidence>
<evidence type="ECO:0000259" key="4">
    <source>
        <dbReference type="PROSITE" id="PS50222"/>
    </source>
</evidence>
<feature type="domain" description="EF-hand" evidence="4">
    <location>
        <begin position="57"/>
        <end position="92"/>
    </location>
</feature>
<dbReference type="Pfam" id="PF13499">
    <property type="entry name" value="EF-hand_7"/>
    <property type="match status" value="1"/>
</dbReference>
<dbReference type="AlphaFoldDB" id="A0A673GJN9"/>
<accession>A0A673GJN9</accession>
<dbReference type="Ensembl" id="ENSSRHT00000013491.1">
    <property type="protein sequence ID" value="ENSSRHP00000013022.1"/>
    <property type="gene ID" value="ENSSRHG00000007378.1"/>
</dbReference>
<dbReference type="InterPro" id="IPR011992">
    <property type="entry name" value="EF-hand-dom_pair"/>
</dbReference>
<sequence length="270" mass="31128">MKIAQKSLKLTSFLQQLKLSDKLSPSEQRKRLVEIVKKIDTNSDKYLTPGQGCNRRYALDDAEECFPEFDSNSNGLVSWDKYNMVLHGHTVEVDVDAVLEDPEEESLRFLHAKEKRRFDFADMDGSAGLNLTEFLAFTHPSEVDHMADFAIENVLSEYDLDKDGFISLSEFIGDLRANEPSQWEVEETVRFKDLYDQDKDGKLNRDEQLRWVAPNSYSSAREEAFHLIMEMDQDGDGTLSETEILKNQDTFMNSEVTDYGRQLHVPHDEL</sequence>
<comment type="similarity">
    <text evidence="1">Belongs to the CREC family.</text>
</comment>
<protein>
    <submittedName>
        <fullName evidence="5">Reticulocalbin 2</fullName>
    </submittedName>
</protein>
<keyword evidence="2" id="KW-0479">Metal-binding</keyword>
<dbReference type="InterPro" id="IPR002048">
    <property type="entry name" value="EF_hand_dom"/>
</dbReference>
<dbReference type="PROSITE" id="PS50222">
    <property type="entry name" value="EF_HAND_2"/>
    <property type="match status" value="3"/>
</dbReference>
<dbReference type="GO" id="GO:0005509">
    <property type="term" value="F:calcium ion binding"/>
    <property type="evidence" value="ECO:0007669"/>
    <property type="project" value="InterPro"/>
</dbReference>
<dbReference type="SMART" id="SM00054">
    <property type="entry name" value="EFh"/>
    <property type="match status" value="2"/>
</dbReference>
<dbReference type="Gene3D" id="1.10.238.10">
    <property type="entry name" value="EF-hand"/>
    <property type="match status" value="2"/>
</dbReference>
<keyword evidence="6" id="KW-1185">Reference proteome</keyword>
<dbReference type="Pfam" id="PF13202">
    <property type="entry name" value="EF-hand_5"/>
    <property type="match status" value="1"/>
</dbReference>
<dbReference type="GO" id="GO:0005783">
    <property type="term" value="C:endoplasmic reticulum"/>
    <property type="evidence" value="ECO:0007669"/>
    <property type="project" value="TreeGrafter"/>
</dbReference>
<proteinExistence type="inferred from homology"/>
<evidence type="ECO:0000313" key="6">
    <source>
        <dbReference type="Proteomes" id="UP000472270"/>
    </source>
</evidence>
<evidence type="ECO:0000256" key="1">
    <source>
        <dbReference type="ARBA" id="ARBA00006431"/>
    </source>
</evidence>
<feature type="domain" description="EF-hand" evidence="4">
    <location>
        <begin position="146"/>
        <end position="181"/>
    </location>
</feature>
<evidence type="ECO:0000256" key="2">
    <source>
        <dbReference type="ARBA" id="ARBA00022723"/>
    </source>
</evidence>
<dbReference type="SUPFAM" id="SSF47473">
    <property type="entry name" value="EF-hand"/>
    <property type="match status" value="2"/>
</dbReference>
<evidence type="ECO:0000256" key="3">
    <source>
        <dbReference type="ARBA" id="ARBA00022837"/>
    </source>
</evidence>
<organism evidence="5 6">
    <name type="scientific">Sinocyclocheilus rhinocerous</name>
    <dbReference type="NCBI Taxonomy" id="307959"/>
    <lineage>
        <taxon>Eukaryota</taxon>
        <taxon>Metazoa</taxon>
        <taxon>Chordata</taxon>
        <taxon>Craniata</taxon>
        <taxon>Vertebrata</taxon>
        <taxon>Euteleostomi</taxon>
        <taxon>Actinopterygii</taxon>
        <taxon>Neopterygii</taxon>
        <taxon>Teleostei</taxon>
        <taxon>Ostariophysi</taxon>
        <taxon>Cypriniformes</taxon>
        <taxon>Cyprinidae</taxon>
        <taxon>Cyprininae</taxon>
        <taxon>Sinocyclocheilus</taxon>
    </lineage>
</organism>
<reference evidence="5" key="1">
    <citation type="submission" date="2025-08" db="UniProtKB">
        <authorList>
            <consortium name="Ensembl"/>
        </authorList>
    </citation>
    <scope>IDENTIFICATION</scope>
</reference>
<dbReference type="InterPro" id="IPR018247">
    <property type="entry name" value="EF_Hand_1_Ca_BS"/>
</dbReference>
<dbReference type="FunFam" id="1.10.238.10:FF:000176">
    <property type="entry name" value="reticulocalbin-2 isoform X2"/>
    <property type="match status" value="1"/>
</dbReference>
<feature type="domain" description="EF-hand" evidence="4">
    <location>
        <begin position="219"/>
        <end position="254"/>
    </location>
</feature>